<dbReference type="InterPro" id="IPR046825">
    <property type="entry name" value="PDH_C"/>
</dbReference>
<dbReference type="Pfam" id="PF02153">
    <property type="entry name" value="PDH_N"/>
    <property type="match status" value="1"/>
</dbReference>
<dbReference type="SUPFAM" id="SSF48179">
    <property type="entry name" value="6-phosphogluconate dehydrogenase C-terminal domain-like"/>
    <property type="match status" value="1"/>
</dbReference>
<evidence type="ECO:0000259" key="2">
    <source>
        <dbReference type="PROSITE" id="PS51176"/>
    </source>
</evidence>
<dbReference type="Pfam" id="PF20463">
    <property type="entry name" value="PDH_C"/>
    <property type="match status" value="1"/>
</dbReference>
<dbReference type="GO" id="GO:0004665">
    <property type="term" value="F:prephenate dehydrogenase (NADP+) activity"/>
    <property type="evidence" value="ECO:0007669"/>
    <property type="project" value="InterPro"/>
</dbReference>
<dbReference type="InterPro" id="IPR050812">
    <property type="entry name" value="Preph/Arog_dehydrog"/>
</dbReference>
<dbReference type="PROSITE" id="PS51176">
    <property type="entry name" value="PDH_ADH"/>
    <property type="match status" value="1"/>
</dbReference>
<proteinExistence type="predicted"/>
<dbReference type="InterPro" id="IPR008927">
    <property type="entry name" value="6-PGluconate_DH-like_C_sf"/>
</dbReference>
<dbReference type="EMBL" id="BARU01005416">
    <property type="protein sequence ID" value="GAH36052.1"/>
    <property type="molecule type" value="Genomic_DNA"/>
</dbReference>
<feature type="domain" description="Prephenate/arogenate dehydrogenase" evidence="2">
    <location>
        <begin position="1"/>
        <end position="279"/>
    </location>
</feature>
<organism evidence="3">
    <name type="scientific">marine sediment metagenome</name>
    <dbReference type="NCBI Taxonomy" id="412755"/>
    <lineage>
        <taxon>unclassified sequences</taxon>
        <taxon>metagenomes</taxon>
        <taxon>ecological metagenomes</taxon>
    </lineage>
</organism>
<dbReference type="InterPro" id="IPR036291">
    <property type="entry name" value="NAD(P)-bd_dom_sf"/>
</dbReference>
<evidence type="ECO:0000256" key="1">
    <source>
        <dbReference type="ARBA" id="ARBA00023002"/>
    </source>
</evidence>
<dbReference type="SUPFAM" id="SSF51735">
    <property type="entry name" value="NAD(P)-binding Rossmann-fold domains"/>
    <property type="match status" value="1"/>
</dbReference>
<evidence type="ECO:0000313" key="3">
    <source>
        <dbReference type="EMBL" id="GAH36052.1"/>
    </source>
</evidence>
<protein>
    <recommendedName>
        <fullName evidence="2">Prephenate/arogenate dehydrogenase domain-containing protein</fullName>
    </recommendedName>
</protein>
<sequence length="289" mass="32321">MKIAIIGGSGKMGQWFASFLLKDGNEVIITGRNEKKLLEAKRQLGVEVATNVGAIKNADAVLVSVPIDNFEEVVEQICPHTHSGQIIIDITSIKVSPVETMHKHIKTGVVLGAHPMFGPGARDIVNQNFILTPTNEDETALAQKIRKYLEERGARATMMTPDEHDEMMAVILGLSHFIAIVSADTLLSFDRLREMEAIGGSTYKVLLTLVGSVISEDPEFYASLQMNLPKMTEIEELFQRSSETWANIVRNRDRQEFINRMNSLKNKLEKGDLDFKRAYENMYKLAEGL</sequence>
<dbReference type="InterPro" id="IPR003099">
    <property type="entry name" value="Prephen_DH"/>
</dbReference>
<dbReference type="NCBIfam" id="NF006409">
    <property type="entry name" value="PRK08655.1-3"/>
    <property type="match status" value="1"/>
</dbReference>
<name>X1EU19_9ZZZZ</name>
<dbReference type="GO" id="GO:0070403">
    <property type="term" value="F:NAD+ binding"/>
    <property type="evidence" value="ECO:0007669"/>
    <property type="project" value="InterPro"/>
</dbReference>
<dbReference type="Gene3D" id="1.10.3660.10">
    <property type="entry name" value="6-phosphogluconate dehydrogenase C-terminal like domain"/>
    <property type="match status" value="1"/>
</dbReference>
<keyword evidence="1" id="KW-0560">Oxidoreductase</keyword>
<dbReference type="Gene3D" id="3.40.50.720">
    <property type="entry name" value="NAD(P)-binding Rossmann-like Domain"/>
    <property type="match status" value="1"/>
</dbReference>
<dbReference type="GO" id="GO:0008977">
    <property type="term" value="F:prephenate dehydrogenase (NAD+) activity"/>
    <property type="evidence" value="ECO:0007669"/>
    <property type="project" value="InterPro"/>
</dbReference>
<dbReference type="InterPro" id="IPR046826">
    <property type="entry name" value="PDH_N"/>
</dbReference>
<dbReference type="AlphaFoldDB" id="X1EU19"/>
<comment type="caution">
    <text evidence="3">The sequence shown here is derived from an EMBL/GenBank/DDBJ whole genome shotgun (WGS) entry which is preliminary data.</text>
</comment>
<reference evidence="3" key="1">
    <citation type="journal article" date="2014" name="Front. Microbiol.">
        <title>High frequency of phylogenetically diverse reductive dehalogenase-homologous genes in deep subseafloor sedimentary metagenomes.</title>
        <authorList>
            <person name="Kawai M."/>
            <person name="Futagami T."/>
            <person name="Toyoda A."/>
            <person name="Takaki Y."/>
            <person name="Nishi S."/>
            <person name="Hori S."/>
            <person name="Arai W."/>
            <person name="Tsubouchi T."/>
            <person name="Morono Y."/>
            <person name="Uchiyama I."/>
            <person name="Ito T."/>
            <person name="Fujiyama A."/>
            <person name="Inagaki F."/>
            <person name="Takami H."/>
        </authorList>
    </citation>
    <scope>NUCLEOTIDE SEQUENCE</scope>
    <source>
        <strain evidence="3">Expedition CK06-06</strain>
    </source>
</reference>
<gene>
    <name evidence="3" type="ORF">S03H2_10540</name>
</gene>
<dbReference type="PANTHER" id="PTHR21363">
    <property type="entry name" value="PREPHENATE DEHYDROGENASE"/>
    <property type="match status" value="1"/>
</dbReference>
<accession>X1EU19</accession>
<dbReference type="PANTHER" id="PTHR21363:SF0">
    <property type="entry name" value="PREPHENATE DEHYDROGENASE [NADP(+)]"/>
    <property type="match status" value="1"/>
</dbReference>
<dbReference type="GO" id="GO:0006571">
    <property type="term" value="P:tyrosine biosynthetic process"/>
    <property type="evidence" value="ECO:0007669"/>
    <property type="project" value="InterPro"/>
</dbReference>